<dbReference type="InterPro" id="IPR020103">
    <property type="entry name" value="PsdUridine_synth_cat_dom_sf"/>
</dbReference>
<dbReference type="InterPro" id="IPR006145">
    <property type="entry name" value="PsdUridine_synth_RsuA/RluA"/>
</dbReference>
<dbReference type="EMBL" id="WEFP01000001">
    <property type="protein sequence ID" value="KAB7577424.1"/>
    <property type="molecule type" value="Genomic_DNA"/>
</dbReference>
<evidence type="ECO:0000256" key="5">
    <source>
        <dbReference type="RuleBase" id="RU003887"/>
    </source>
</evidence>
<proteinExistence type="inferred from homology"/>
<evidence type="ECO:0000313" key="18">
    <source>
        <dbReference type="Proteomes" id="UP000070452"/>
    </source>
</evidence>
<keyword evidence="3 5" id="KW-0413">Isomerase</keyword>
<dbReference type="Proteomes" id="UP000289562">
    <property type="component" value="Unassembled WGS sequence"/>
</dbReference>
<reference evidence="7 26" key="9">
    <citation type="submission" date="2019-10" db="EMBL/GenBank/DDBJ databases">
        <title>Evolutionary dynamics of vancomycin-resistant Enterococcus faecium during gastrointestinal tract colonization and bloodstream infection in immunocompromised pediatric patients.</title>
        <authorList>
            <person name="Chilambi G.S."/>
            <person name="Nordstrom H.R."/>
            <person name="Evans D.R."/>
            <person name="Ferrolino J."/>
            <person name="Hayden R.T."/>
            <person name="Maron G.M."/>
            <person name="Vo A.N."/>
            <person name="Gilmore M.S."/>
            <person name="Wolf J."/>
            <person name="Rosch J.W."/>
            <person name="Van Tyne D."/>
        </authorList>
    </citation>
    <scope>NUCLEOTIDE SEQUENCE [LARGE SCALE GENOMIC DNA]</scope>
    <source>
        <strain evidence="7 26">VRECG27</strain>
    </source>
</reference>
<dbReference type="PANTHER" id="PTHR47683:SF4">
    <property type="entry name" value="PSEUDOURIDINE SYNTHASE"/>
    <property type="match status" value="1"/>
</dbReference>
<evidence type="ECO:0000313" key="14">
    <source>
        <dbReference type="EMBL" id="PZM55576.1"/>
    </source>
</evidence>
<dbReference type="PATRIC" id="fig|1352.1358.peg.183"/>
<reference evidence="14 23" key="8">
    <citation type="submission" date="2018-05" db="EMBL/GenBank/DDBJ databases">
        <title>Vancomycin-resistant Enterococcus faecium strain from Chelyabinsk, Russia.</title>
        <authorList>
            <person name="Gostev V."/>
            <person name="Goncharov A."/>
            <person name="Kolodzhieva V."/>
            <person name="Suvorov A."/>
            <person name="Sidorenko S."/>
            <person name="Zueva L."/>
        </authorList>
    </citation>
    <scope>NUCLEOTIDE SEQUENCE [LARGE SCALE GENOMIC DNA]</scope>
    <source>
        <strain evidence="14 23">20</strain>
    </source>
</reference>
<evidence type="ECO:0000313" key="22">
    <source>
        <dbReference type="Proteomes" id="UP000224303"/>
    </source>
</evidence>
<dbReference type="Proteomes" id="UP001260956">
    <property type="component" value="Unassembled WGS sequence"/>
</dbReference>
<dbReference type="InterPro" id="IPR042092">
    <property type="entry name" value="PsdUridine_s_RsuA/RluB/E/F_cat"/>
</dbReference>
<dbReference type="Gene3D" id="3.30.70.580">
    <property type="entry name" value="Pseudouridine synthase I, catalytic domain, N-terminal subdomain"/>
    <property type="match status" value="1"/>
</dbReference>
<comment type="similarity">
    <text evidence="1 5">Belongs to the pseudouridine synthase RsuA family.</text>
</comment>
<dbReference type="OMA" id="HPRTYWV"/>
<reference evidence="9" key="10">
    <citation type="journal article" date="2022" name="J. Anim. Sci.">
        <title>Whole genome sequence analyses-based assessment of virulence potential and antimicrobial susceptibilities and resistance of Enterococcus faecium strains isolated from commercial swine and cattle probiotic products.</title>
        <authorList>
            <person name="Shridhar P.B."/>
            <person name="Amachawadi R.G."/>
            <person name="Tokach M."/>
            <person name="Patel I."/>
            <person name="Gangiredla J."/>
            <person name="Mammel M."/>
            <person name="Nagaraja T.G."/>
        </authorList>
    </citation>
    <scope>NUCLEOTIDE SEQUENCE</scope>
    <source>
        <strain evidence="9">EF215</strain>
    </source>
</reference>
<reference evidence="8 18" key="2">
    <citation type="submission" date="2016-01" db="EMBL/GenBank/DDBJ databases">
        <title>Molecular Mechanisms for transfer of large genomic segments between Enterococcus faecium strains.</title>
        <authorList>
            <person name="Garcia-Solache M.A."/>
            <person name="Lebreton F."/>
            <person name="Mclaughlin R.E."/>
            <person name="Whiteaker J.D."/>
            <person name="Gilmore M.S."/>
            <person name="Rice L.B."/>
        </authorList>
    </citation>
    <scope>NUCLEOTIDE SEQUENCE [LARGE SCALE GENOMIC DNA]</scope>
    <source>
        <strain evidence="8 18">D344RRF x C68</strain>
    </source>
</reference>
<evidence type="ECO:0000313" key="26">
    <source>
        <dbReference type="Proteomes" id="UP000469871"/>
    </source>
</evidence>
<dbReference type="GO" id="GO:0003723">
    <property type="term" value="F:RNA binding"/>
    <property type="evidence" value="ECO:0007669"/>
    <property type="project" value="UniProtKB-KW"/>
</dbReference>
<organism evidence="8 18">
    <name type="scientific">Enterococcus faecium</name>
    <name type="common">Streptococcus faecium</name>
    <dbReference type="NCBI Taxonomy" id="1352"/>
    <lineage>
        <taxon>Bacteria</taxon>
        <taxon>Bacillati</taxon>
        <taxon>Bacillota</taxon>
        <taxon>Bacilli</taxon>
        <taxon>Lactobacillales</taxon>
        <taxon>Enterococcaceae</taxon>
        <taxon>Enterococcus</taxon>
    </lineage>
</organism>
<dbReference type="Proteomes" id="UP000191171">
    <property type="component" value="Unassembled WGS sequence"/>
</dbReference>
<dbReference type="STRING" id="1352.AL014_11350"/>
<evidence type="ECO:0000313" key="13">
    <source>
        <dbReference type="EMBL" id="PHL22027.1"/>
    </source>
</evidence>
<gene>
    <name evidence="12" type="ORF">A5804_000213</name>
    <name evidence="8" type="ORF">AWT83_02695</name>
    <name evidence="11" type="ORF">B1P95_00435</name>
    <name evidence="13" type="ORF">CQR37_05015</name>
    <name evidence="16" type="ORF">CYQ77_02895</name>
    <name evidence="14" type="ORF">DKP91_08625</name>
    <name evidence="17" type="ORF">DTPHA_602367</name>
    <name evidence="15" type="ORF">EB12_01537</name>
    <name evidence="7" type="ORF">GBM73_08865</name>
    <name evidence="9" type="ORF">KYX88_12605</name>
    <name evidence="10" type="ORF">P6Z85_02870</name>
</gene>
<evidence type="ECO:0000313" key="10">
    <source>
        <dbReference type="EMBL" id="MDT2369129.1"/>
    </source>
</evidence>
<protein>
    <recommendedName>
        <fullName evidence="5">Pseudouridine synthase</fullName>
        <ecNumber evidence="5">5.4.99.-</ecNumber>
    </recommendedName>
</protein>
<evidence type="ECO:0000313" key="23">
    <source>
        <dbReference type="Proteomes" id="UP000249070"/>
    </source>
</evidence>
<dbReference type="EMBL" id="PCGC01000008">
    <property type="protein sequence ID" value="PHL22027.1"/>
    <property type="molecule type" value="Genomic_DNA"/>
</dbReference>
<name>A0A132P574_ENTFC</name>
<dbReference type="EMBL" id="QHGU01000037">
    <property type="protein sequence ID" value="PZM55576.1"/>
    <property type="molecule type" value="Genomic_DNA"/>
</dbReference>
<reference evidence="15 24" key="1">
    <citation type="submission" date="2015-06" db="EMBL/GenBank/DDBJ databases">
        <title>The Genome Sequence of Enterococcus faecium 131EA1.</title>
        <authorList>
            <consortium name="The Broad Institute Genomics Platform"/>
            <consortium name="The Broad Institute Genome Sequencing Center for Infectious Disease"/>
            <person name="Earl A.M."/>
            <person name="Van Tyne D."/>
            <person name="Lebreton F."/>
            <person name="Saavedra J.T."/>
            <person name="Gilmore M.S."/>
            <person name="Manson Mcguire A."/>
            <person name="Clock S."/>
            <person name="Crupain M."/>
            <person name="Rangan U."/>
            <person name="Young S."/>
            <person name="Abouelleil A."/>
            <person name="Cao P."/>
            <person name="Chapman S.B."/>
            <person name="Griggs A."/>
            <person name="Priest M."/>
            <person name="Shea T."/>
            <person name="Wortman J."/>
            <person name="Nusbaum C."/>
            <person name="Birren B."/>
        </authorList>
    </citation>
    <scope>NUCLEOTIDE SEQUENCE [LARGE SCALE GENOMIC DNA]</scope>
    <source>
        <strain evidence="15 24">131EA1</strain>
    </source>
</reference>
<evidence type="ECO:0000313" key="8">
    <source>
        <dbReference type="EMBL" id="KWX17469.1"/>
    </source>
</evidence>
<evidence type="ECO:0000313" key="15">
    <source>
        <dbReference type="EMBL" id="RBS31352.1"/>
    </source>
</evidence>
<sequence length="238" mass="27019">MRLDKLIEEKLETTRKEMKRLFALKQVMIDGTVEFRQNRNVDSLLHQIEVAGEHLETNESYYLLNKPEKAVTAVSDPEKTTVIDLIASADRFQPLYPVGRLDRDTTGLLLITSNGQLGYEMLLPEKKVSKTYQVVVNERVTPADVTAFENGIVFADGYQCKPADLKILKADKHQSTVLLTIQEGKFHQVKKMFLAQGKKVTALKRLSMGPLELDEQLGVGEYRSLTLAEMKKLSIYFK</sequence>
<dbReference type="PROSITE" id="PS50889">
    <property type="entry name" value="S4"/>
    <property type="match status" value="1"/>
</dbReference>
<dbReference type="NCBIfam" id="TIGR00093">
    <property type="entry name" value="pseudouridine synthase"/>
    <property type="match status" value="1"/>
</dbReference>
<dbReference type="SUPFAM" id="SSF55120">
    <property type="entry name" value="Pseudouridine synthase"/>
    <property type="match status" value="1"/>
</dbReference>
<keyword evidence="2 4" id="KW-0694">RNA-binding</keyword>
<evidence type="ECO:0000313" key="25">
    <source>
        <dbReference type="Proteomes" id="UP000289562"/>
    </source>
</evidence>
<reference evidence="13 22" key="6">
    <citation type="submission" date="2017-10" db="EMBL/GenBank/DDBJ databases">
        <title>Draft genomes of the Enterococcus faecium isolated from human feces before and after Helicobacter pylori eradication therapy.</title>
        <authorList>
            <person name="Prianichniikov N.A."/>
            <person name="Glushchenko O.E."/>
            <person name="Malakhova M.V."/>
        </authorList>
    </citation>
    <scope>NUCLEOTIDE SEQUENCE [LARGE SCALE GENOMIC DNA]</scope>
    <source>
        <strain evidence="13 22">Hp_5-7</strain>
    </source>
</reference>
<dbReference type="EMBL" id="LRHK01000001">
    <property type="protein sequence ID" value="KWX17469.1"/>
    <property type="molecule type" value="Genomic_DNA"/>
</dbReference>
<evidence type="ECO:0000313" key="19">
    <source>
        <dbReference type="Proteomes" id="UP000183509"/>
    </source>
</evidence>
<dbReference type="Pfam" id="PF00849">
    <property type="entry name" value="PseudoU_synth_2"/>
    <property type="match status" value="1"/>
</dbReference>
<dbReference type="EMBL" id="MVGJ01000003">
    <property type="protein sequence ID" value="OOL84060.1"/>
    <property type="molecule type" value="Genomic_DNA"/>
</dbReference>
<dbReference type="GO" id="GO:0140098">
    <property type="term" value="F:catalytic activity, acting on RNA"/>
    <property type="evidence" value="ECO:0007669"/>
    <property type="project" value="UniProtKB-ARBA"/>
</dbReference>
<dbReference type="AlphaFoldDB" id="A0A132P574"/>
<dbReference type="Proteomes" id="UP000253144">
    <property type="component" value="Unassembled WGS sequence"/>
</dbReference>
<dbReference type="InterPro" id="IPR020094">
    <property type="entry name" value="TruA/RsuA/RluB/E/F_N"/>
</dbReference>
<evidence type="ECO:0000256" key="4">
    <source>
        <dbReference type="PROSITE-ProRule" id="PRU00182"/>
    </source>
</evidence>
<evidence type="ECO:0000313" key="20">
    <source>
        <dbReference type="Proteomes" id="UP000191171"/>
    </source>
</evidence>
<evidence type="ECO:0000256" key="3">
    <source>
        <dbReference type="ARBA" id="ARBA00023235"/>
    </source>
</evidence>
<dbReference type="InterPro" id="IPR050343">
    <property type="entry name" value="RsuA_PseudoU_synthase"/>
</dbReference>
<dbReference type="InterPro" id="IPR018496">
    <property type="entry name" value="PsdUridine_synth_RsuA/RluB_CS"/>
</dbReference>
<dbReference type="InterPro" id="IPR036986">
    <property type="entry name" value="S4_RNA-bd_sf"/>
</dbReference>
<dbReference type="GO" id="GO:0001522">
    <property type="term" value="P:pseudouridine synthesis"/>
    <property type="evidence" value="ECO:0007669"/>
    <property type="project" value="InterPro"/>
</dbReference>
<evidence type="ECO:0000313" key="17">
    <source>
        <dbReference type="EMBL" id="SAM51343.1"/>
    </source>
</evidence>
<dbReference type="SUPFAM" id="SSF55174">
    <property type="entry name" value="Alpha-L RNA-binding motif"/>
    <property type="match status" value="1"/>
</dbReference>
<dbReference type="EMBL" id="FKLM01000053">
    <property type="protein sequence ID" value="SAM51343.1"/>
    <property type="molecule type" value="Genomic_DNA"/>
</dbReference>
<dbReference type="EMBL" id="JARPTX010000006">
    <property type="protein sequence ID" value="MDT2369129.1"/>
    <property type="molecule type" value="Genomic_DNA"/>
</dbReference>
<reference evidence="12 21" key="5">
    <citation type="submission" date="2017-05" db="EMBL/GenBank/DDBJ databases">
        <title>The Genome Sequence of Enterococcus faecium 6F2_DIV0138.</title>
        <authorList>
            <consortium name="The Broad Institute Genomics Platform"/>
            <consortium name="The Broad Institute Genomic Center for Infectious Diseases"/>
            <person name="Earl A."/>
            <person name="Manson A."/>
            <person name="Schwartman J."/>
            <person name="Gilmore M."/>
            <person name="Abouelleil A."/>
            <person name="Cao P."/>
            <person name="Chapman S."/>
            <person name="Cusick C."/>
            <person name="Shea T."/>
            <person name="Young S."/>
            <person name="Neafsey D."/>
            <person name="Nusbaum C."/>
            <person name="Birren B."/>
        </authorList>
    </citation>
    <scope>NUCLEOTIDE SEQUENCE [LARGE SCALE GENOMIC DNA]</scope>
    <source>
        <strain evidence="12 21">6F2_DIV0138</strain>
    </source>
</reference>
<evidence type="ECO:0000313" key="24">
    <source>
        <dbReference type="Proteomes" id="UP000253144"/>
    </source>
</evidence>
<evidence type="ECO:0000313" key="11">
    <source>
        <dbReference type="EMBL" id="OOL84060.1"/>
    </source>
</evidence>
<evidence type="ECO:0000313" key="12">
    <source>
        <dbReference type="EMBL" id="OTN98730.1"/>
    </source>
</evidence>
<dbReference type="EMBL" id="NGLB01000001">
    <property type="protein sequence ID" value="OTN98730.1"/>
    <property type="molecule type" value="Genomic_DNA"/>
</dbReference>
<dbReference type="EC" id="5.4.99.-" evidence="5"/>
<evidence type="ECO:0000313" key="21">
    <source>
        <dbReference type="Proteomes" id="UP000194737"/>
    </source>
</evidence>
<dbReference type="Gene3D" id="3.30.70.1560">
    <property type="entry name" value="Alpha-L RNA-binding motif"/>
    <property type="match status" value="1"/>
</dbReference>
<dbReference type="Proteomes" id="UP000194737">
    <property type="component" value="Unassembled WGS sequence"/>
</dbReference>
<dbReference type="EMBL" id="JAIFOC010000137">
    <property type="protein sequence ID" value="MBX4223622.1"/>
    <property type="molecule type" value="Genomic_DNA"/>
</dbReference>
<dbReference type="GO" id="GO:0005829">
    <property type="term" value="C:cytosol"/>
    <property type="evidence" value="ECO:0007669"/>
    <property type="project" value="UniProtKB-ARBA"/>
</dbReference>
<dbReference type="InterPro" id="IPR000748">
    <property type="entry name" value="PsdUridine_synth_RsuA/RluB/E/F"/>
</dbReference>
<dbReference type="EMBL" id="PJVH01000006">
    <property type="protein sequence ID" value="RXU90829.1"/>
    <property type="molecule type" value="Genomic_DNA"/>
</dbReference>
<reference evidence="10" key="11">
    <citation type="submission" date="2023-03" db="EMBL/GenBank/DDBJ databases">
        <authorList>
            <person name="Shen W."/>
            <person name="Cai J."/>
        </authorList>
    </citation>
    <scope>NUCLEOTIDE SEQUENCE</scope>
    <source>
        <strain evidence="10">B1010-2</strain>
    </source>
</reference>
<dbReference type="PROSITE" id="PS01149">
    <property type="entry name" value="PSI_RSU"/>
    <property type="match status" value="1"/>
</dbReference>
<dbReference type="Proteomes" id="UP000469871">
    <property type="component" value="Unassembled WGS sequence"/>
</dbReference>
<reference evidence="17 19" key="3">
    <citation type="submission" date="2016-04" db="EMBL/GenBank/DDBJ databases">
        <authorList>
            <person name="Millard A."/>
        </authorList>
    </citation>
    <scope>NUCLEOTIDE SEQUENCE [LARGE SCALE GENOMIC DNA]</scope>
    <source>
        <strain evidence="17">Isolate 22</strain>
    </source>
</reference>
<dbReference type="Proteomes" id="UP000070452">
    <property type="component" value="Unassembled WGS sequence"/>
</dbReference>
<dbReference type="FunFam" id="3.30.70.1560:FF:000001">
    <property type="entry name" value="Pseudouridine synthase"/>
    <property type="match status" value="1"/>
</dbReference>
<dbReference type="EMBL" id="LEQJ01000009">
    <property type="protein sequence ID" value="RBS31352.1"/>
    <property type="molecule type" value="Genomic_DNA"/>
</dbReference>
<dbReference type="PANTHER" id="PTHR47683">
    <property type="entry name" value="PSEUDOURIDINE SYNTHASE FAMILY PROTEIN-RELATED"/>
    <property type="match status" value="1"/>
</dbReference>
<evidence type="ECO:0000256" key="1">
    <source>
        <dbReference type="ARBA" id="ARBA00008348"/>
    </source>
</evidence>
<evidence type="ECO:0000313" key="16">
    <source>
        <dbReference type="EMBL" id="RXU90829.1"/>
    </source>
</evidence>
<comment type="caution">
    <text evidence="8">The sequence shown here is derived from an EMBL/GenBank/DDBJ whole genome shotgun (WGS) entry which is preliminary data.</text>
</comment>
<feature type="domain" description="Pseudouridine synthase RsuA/RluA-like" evidence="6">
    <location>
        <begin position="61"/>
        <end position="194"/>
    </location>
</feature>
<dbReference type="Proteomes" id="UP001139644">
    <property type="component" value="Unassembled WGS sequence"/>
</dbReference>
<dbReference type="Gene3D" id="3.10.290.10">
    <property type="entry name" value="RNA-binding S4 domain"/>
    <property type="match status" value="1"/>
</dbReference>
<dbReference type="GO" id="GO:0006364">
    <property type="term" value="P:rRNA processing"/>
    <property type="evidence" value="ECO:0007669"/>
    <property type="project" value="UniProtKB-ARBA"/>
</dbReference>
<reference evidence="11 20" key="4">
    <citation type="submission" date="2017-02" db="EMBL/GenBank/DDBJ databases">
        <title>Clonality and virulence of isolates of VRE in Hematopoietic Stem Cell Transplanted (HSCT) patients.</title>
        <authorList>
            <person name="Marchi A.P."/>
            <person name="Martins R.C."/>
            <person name="Marie S.K."/>
            <person name="Levin A.S."/>
            <person name="Costa S.F."/>
        </authorList>
    </citation>
    <scope>NUCLEOTIDE SEQUENCE [LARGE SCALE GENOMIC DNA]</scope>
    <source>
        <strain evidence="11 20">LIM1759</strain>
    </source>
</reference>
<dbReference type="GO" id="GO:0009982">
    <property type="term" value="F:pseudouridine synthase activity"/>
    <property type="evidence" value="ECO:0007669"/>
    <property type="project" value="InterPro"/>
</dbReference>
<accession>A0A132P574</accession>
<dbReference type="CDD" id="cd02553">
    <property type="entry name" value="PseudoU_synth_RsuA"/>
    <property type="match status" value="1"/>
</dbReference>
<dbReference type="Proteomes" id="UP000183509">
    <property type="component" value="Unassembled WGS sequence"/>
</dbReference>
<dbReference type="RefSeq" id="WP_002289747.1">
    <property type="nucleotide sequence ID" value="NZ_AP022341.1"/>
</dbReference>
<reference evidence="16 25" key="7">
    <citation type="submission" date="2017-12" db="EMBL/GenBank/DDBJ databases">
        <title>A pool of 800 enterococci isolated from chicken carcass rinse samples from New Zealand.</title>
        <authorList>
            <person name="Zhang J."/>
            <person name="Rogers L."/>
            <person name="Midwinter A."/>
            <person name="French N."/>
        </authorList>
    </citation>
    <scope>NUCLEOTIDE SEQUENCE [LARGE SCALE GENOMIC DNA]</scope>
    <source>
        <strain evidence="16 25">EN697</strain>
    </source>
</reference>
<evidence type="ECO:0000313" key="7">
    <source>
        <dbReference type="EMBL" id="KAB7577424.1"/>
    </source>
</evidence>
<evidence type="ECO:0000313" key="9">
    <source>
        <dbReference type="EMBL" id="MBX4223622.1"/>
    </source>
</evidence>
<dbReference type="Proteomes" id="UP000249070">
    <property type="component" value="Unassembled WGS sequence"/>
</dbReference>
<evidence type="ECO:0000259" key="6">
    <source>
        <dbReference type="Pfam" id="PF00849"/>
    </source>
</evidence>
<dbReference type="Proteomes" id="UP000224303">
    <property type="component" value="Unassembled WGS sequence"/>
</dbReference>
<evidence type="ECO:0000256" key="2">
    <source>
        <dbReference type="ARBA" id="ARBA00022884"/>
    </source>
</evidence>
<dbReference type="GeneID" id="66453183"/>